<feature type="transmembrane region" description="Helical" evidence="7">
    <location>
        <begin position="147"/>
        <end position="171"/>
    </location>
</feature>
<sequence length="207" mass="21970">MNLASIIAYCDLLAVGVFAASGALAAAEKRLDILGFVLFGTITGVGGGTLRDLLLQLPVFWISDVRYLWVCITISALTWYIAPMLSARRKLLLWADAMGLALFSVLGCAKAMQYDAPWIVAIVMGVMSASFGGLIRDTLLGRESVLLGVEIYVTAALVGAGAYVALVSSALLSPSNALLIAMVPAFVLRAGAIQAGWRLRSYRRLGN</sequence>
<evidence type="ECO:0000256" key="1">
    <source>
        <dbReference type="ARBA" id="ARBA00004651"/>
    </source>
</evidence>
<evidence type="ECO:0000256" key="5">
    <source>
        <dbReference type="ARBA" id="ARBA00022989"/>
    </source>
</evidence>
<dbReference type="Pfam" id="PF03458">
    <property type="entry name" value="Gly_transporter"/>
    <property type="match status" value="2"/>
</dbReference>
<keyword evidence="10" id="KW-1185">Reference proteome</keyword>
<feature type="domain" description="Glycine transporter" evidence="8">
    <location>
        <begin position="9"/>
        <end position="81"/>
    </location>
</feature>
<dbReference type="Proteomes" id="UP001626537">
    <property type="component" value="Chromosome"/>
</dbReference>
<feature type="transmembrane region" description="Helical" evidence="7">
    <location>
        <begin position="66"/>
        <end position="85"/>
    </location>
</feature>
<reference evidence="9 10" key="1">
    <citation type="submission" date="2023-10" db="EMBL/GenBank/DDBJ databases">
        <title>Two novel species belonging to the OM43/NOR5 clade.</title>
        <authorList>
            <person name="Park M."/>
        </authorList>
    </citation>
    <scope>NUCLEOTIDE SEQUENCE [LARGE SCALE GENOMIC DNA]</scope>
    <source>
        <strain evidence="9 10">IMCC43200</strain>
    </source>
</reference>
<evidence type="ECO:0000256" key="4">
    <source>
        <dbReference type="ARBA" id="ARBA00022692"/>
    </source>
</evidence>
<feature type="transmembrane region" description="Helical" evidence="7">
    <location>
        <begin position="92"/>
        <end position="112"/>
    </location>
</feature>
<evidence type="ECO:0000313" key="9">
    <source>
        <dbReference type="EMBL" id="WOJ94422.1"/>
    </source>
</evidence>
<evidence type="ECO:0000259" key="8">
    <source>
        <dbReference type="Pfam" id="PF03458"/>
    </source>
</evidence>
<keyword evidence="4 7" id="KW-0812">Transmembrane</keyword>
<evidence type="ECO:0000256" key="3">
    <source>
        <dbReference type="ARBA" id="ARBA00022475"/>
    </source>
</evidence>
<comment type="similarity">
    <text evidence="2">Belongs to the UPF0126 family.</text>
</comment>
<keyword evidence="6 7" id="KW-0472">Membrane</keyword>
<dbReference type="EMBL" id="CP136864">
    <property type="protein sequence ID" value="WOJ94422.1"/>
    <property type="molecule type" value="Genomic_DNA"/>
</dbReference>
<comment type="subcellular location">
    <subcellularLocation>
        <location evidence="1">Cell membrane</location>
        <topology evidence="1">Multi-pass membrane protein</topology>
    </subcellularLocation>
</comment>
<dbReference type="InterPro" id="IPR005115">
    <property type="entry name" value="Gly_transporter"/>
</dbReference>
<evidence type="ECO:0000256" key="2">
    <source>
        <dbReference type="ARBA" id="ARBA00008193"/>
    </source>
</evidence>
<dbReference type="RefSeq" id="WP_407349058.1">
    <property type="nucleotide sequence ID" value="NZ_CP136864.1"/>
</dbReference>
<name>A0ABZ0I4J8_9GAMM</name>
<feature type="domain" description="Glycine transporter" evidence="8">
    <location>
        <begin position="93"/>
        <end position="166"/>
    </location>
</feature>
<dbReference type="PANTHER" id="PTHR30506">
    <property type="entry name" value="INNER MEMBRANE PROTEIN"/>
    <property type="match status" value="1"/>
</dbReference>
<accession>A0ABZ0I4J8</accession>
<dbReference type="PANTHER" id="PTHR30506:SF3">
    <property type="entry name" value="UPF0126 INNER MEMBRANE PROTEIN YADS-RELATED"/>
    <property type="match status" value="1"/>
</dbReference>
<feature type="transmembrane region" description="Helical" evidence="7">
    <location>
        <begin position="177"/>
        <end position="197"/>
    </location>
</feature>
<organism evidence="9 10">
    <name type="scientific">Congregibacter variabilis</name>
    <dbReference type="NCBI Taxonomy" id="3081200"/>
    <lineage>
        <taxon>Bacteria</taxon>
        <taxon>Pseudomonadati</taxon>
        <taxon>Pseudomonadota</taxon>
        <taxon>Gammaproteobacteria</taxon>
        <taxon>Cellvibrionales</taxon>
        <taxon>Halieaceae</taxon>
        <taxon>Congregibacter</taxon>
    </lineage>
</organism>
<feature type="transmembrane region" description="Helical" evidence="7">
    <location>
        <begin position="6"/>
        <end position="26"/>
    </location>
</feature>
<proteinExistence type="inferred from homology"/>
<keyword evidence="3" id="KW-1003">Cell membrane</keyword>
<evidence type="ECO:0000313" key="10">
    <source>
        <dbReference type="Proteomes" id="UP001626537"/>
    </source>
</evidence>
<feature type="transmembrane region" description="Helical" evidence="7">
    <location>
        <begin position="118"/>
        <end position="135"/>
    </location>
</feature>
<evidence type="ECO:0000256" key="6">
    <source>
        <dbReference type="ARBA" id="ARBA00023136"/>
    </source>
</evidence>
<evidence type="ECO:0000256" key="7">
    <source>
        <dbReference type="SAM" id="Phobius"/>
    </source>
</evidence>
<protein>
    <submittedName>
        <fullName evidence="9">TRIC cation channel family protein</fullName>
    </submittedName>
</protein>
<keyword evidence="5 7" id="KW-1133">Transmembrane helix</keyword>
<feature type="transmembrane region" description="Helical" evidence="7">
    <location>
        <begin position="33"/>
        <end position="54"/>
    </location>
</feature>
<gene>
    <name evidence="9" type="ORF">R0135_04480</name>
</gene>